<name>T1BLR1_9ZZZZ</name>
<evidence type="ECO:0000313" key="2">
    <source>
        <dbReference type="EMBL" id="EQD54910.1"/>
    </source>
</evidence>
<dbReference type="SUPFAM" id="SSF55021">
    <property type="entry name" value="ACT-like"/>
    <property type="match status" value="1"/>
</dbReference>
<dbReference type="PROSITE" id="PS51671">
    <property type="entry name" value="ACT"/>
    <property type="match status" value="1"/>
</dbReference>
<organism evidence="2">
    <name type="scientific">mine drainage metagenome</name>
    <dbReference type="NCBI Taxonomy" id="410659"/>
    <lineage>
        <taxon>unclassified sequences</taxon>
        <taxon>metagenomes</taxon>
        <taxon>ecological metagenomes</taxon>
    </lineage>
</organism>
<dbReference type="Pfam" id="PF13291">
    <property type="entry name" value="ACT_4"/>
    <property type="match status" value="1"/>
</dbReference>
<dbReference type="Gene3D" id="3.30.70.260">
    <property type="match status" value="1"/>
</dbReference>
<evidence type="ECO:0000259" key="1">
    <source>
        <dbReference type="PROSITE" id="PS51671"/>
    </source>
</evidence>
<dbReference type="GO" id="GO:0016787">
    <property type="term" value="F:hydrolase activity"/>
    <property type="evidence" value="ECO:0007669"/>
    <property type="project" value="UniProtKB-KW"/>
</dbReference>
<dbReference type="Pfam" id="PF19296">
    <property type="entry name" value="RelA_AH_RIS"/>
    <property type="match status" value="1"/>
</dbReference>
<reference evidence="2" key="1">
    <citation type="submission" date="2013-08" db="EMBL/GenBank/DDBJ databases">
        <authorList>
            <person name="Mendez C."/>
            <person name="Richter M."/>
            <person name="Ferrer M."/>
            <person name="Sanchez J."/>
        </authorList>
    </citation>
    <scope>NUCLEOTIDE SEQUENCE</scope>
</reference>
<protein>
    <submittedName>
        <fullName evidence="2">Guanosine-3',5'-bis(Diphosphate) 3'-pyrophosphohydrolase</fullName>
    </submittedName>
</protein>
<feature type="domain" description="ACT" evidence="1">
    <location>
        <begin position="116"/>
        <end position="190"/>
    </location>
</feature>
<comment type="caution">
    <text evidence="2">The sequence shown here is derived from an EMBL/GenBank/DDBJ whole genome shotgun (WGS) entry which is preliminary data.</text>
</comment>
<feature type="non-terminal residue" evidence="2">
    <location>
        <position position="1"/>
    </location>
</feature>
<dbReference type="CDD" id="cd04876">
    <property type="entry name" value="ACT_RelA-SpoT"/>
    <property type="match status" value="1"/>
</dbReference>
<reference evidence="2" key="2">
    <citation type="journal article" date="2014" name="ISME J.">
        <title>Microbial stratification in low pH oxic and suboxic macroscopic growths along an acid mine drainage.</title>
        <authorList>
            <person name="Mendez-Garcia C."/>
            <person name="Mesa V."/>
            <person name="Sprenger R.R."/>
            <person name="Richter M."/>
            <person name="Diez M.S."/>
            <person name="Solano J."/>
            <person name="Bargiela R."/>
            <person name="Golyshina O.V."/>
            <person name="Manteca A."/>
            <person name="Ramos J.L."/>
            <person name="Gallego J.R."/>
            <person name="Llorente I."/>
            <person name="Martins Dos Santos V.A."/>
            <person name="Jensen O.N."/>
            <person name="Pelaez A.I."/>
            <person name="Sanchez J."/>
            <person name="Ferrer M."/>
        </authorList>
    </citation>
    <scope>NUCLEOTIDE SEQUENCE</scope>
</reference>
<dbReference type="EMBL" id="AUZZ01004169">
    <property type="protein sequence ID" value="EQD54910.1"/>
    <property type="molecule type" value="Genomic_DNA"/>
</dbReference>
<dbReference type="InterPro" id="IPR045865">
    <property type="entry name" value="ACT-like_dom_sf"/>
</dbReference>
<proteinExistence type="predicted"/>
<gene>
    <name evidence="2" type="ORF">B2A_05954</name>
</gene>
<dbReference type="InterPro" id="IPR002912">
    <property type="entry name" value="ACT_dom"/>
</dbReference>
<accession>T1BLR1</accession>
<dbReference type="AlphaFoldDB" id="T1BLR1"/>
<sequence>AQNLKLADVDELLVQIGLGERPAILVAHAILQSPGTEAHTPQSIPIVIRGTEGMVVTFARCCYPIPGDEIAGFLSAGRGMVIHRADCPNLLEHRKAVDKWIDVAWEAGLKKDFSIGFRVDVENQRGVLAQIASRIAELGSNIEQVSVTERDGLMATLTFVCAVRDRKQLANLFRHIHRLPGVIRITRAHT</sequence>
<dbReference type="InterPro" id="IPR045600">
    <property type="entry name" value="RelA/SpoT_AH_RIS"/>
</dbReference>
<keyword evidence="2" id="KW-0378">Hydrolase</keyword>